<dbReference type="Proteomes" id="UP000663829">
    <property type="component" value="Unassembled WGS sequence"/>
</dbReference>
<name>A0A815R7Y0_9BILA</name>
<feature type="transmembrane region" description="Helical" evidence="5">
    <location>
        <begin position="7"/>
        <end position="28"/>
    </location>
</feature>
<dbReference type="Proteomes" id="UP000681722">
    <property type="component" value="Unassembled WGS sequence"/>
</dbReference>
<evidence type="ECO:0000313" key="8">
    <source>
        <dbReference type="Proteomes" id="UP000663829"/>
    </source>
</evidence>
<evidence type="ECO:0000256" key="1">
    <source>
        <dbReference type="ARBA" id="ARBA00004141"/>
    </source>
</evidence>
<comment type="subcellular location">
    <subcellularLocation>
        <location evidence="1">Membrane</location>
        <topology evidence="1">Multi-pass membrane protein</topology>
    </subcellularLocation>
</comment>
<gene>
    <name evidence="6" type="ORF">GPM918_LOCUS35545</name>
    <name evidence="7" type="ORF">SRO942_LOCUS36263</name>
</gene>
<keyword evidence="4 5" id="KW-0472">Membrane</keyword>
<organism evidence="6 8">
    <name type="scientific">Didymodactylos carnosus</name>
    <dbReference type="NCBI Taxonomy" id="1234261"/>
    <lineage>
        <taxon>Eukaryota</taxon>
        <taxon>Metazoa</taxon>
        <taxon>Spiralia</taxon>
        <taxon>Gnathifera</taxon>
        <taxon>Rotifera</taxon>
        <taxon>Eurotatoria</taxon>
        <taxon>Bdelloidea</taxon>
        <taxon>Philodinida</taxon>
        <taxon>Philodinidae</taxon>
        <taxon>Didymodactylos</taxon>
    </lineage>
</organism>
<dbReference type="GO" id="GO:0016020">
    <property type="term" value="C:membrane"/>
    <property type="evidence" value="ECO:0007669"/>
    <property type="project" value="UniProtKB-SubCell"/>
</dbReference>
<proteinExistence type="predicted"/>
<evidence type="ECO:0000313" key="6">
    <source>
        <dbReference type="EMBL" id="CAF1473386.1"/>
    </source>
</evidence>
<keyword evidence="8" id="KW-1185">Reference proteome</keyword>
<evidence type="ECO:0000256" key="3">
    <source>
        <dbReference type="ARBA" id="ARBA00022989"/>
    </source>
</evidence>
<evidence type="ECO:0000256" key="4">
    <source>
        <dbReference type="ARBA" id="ARBA00023136"/>
    </source>
</evidence>
<reference evidence="6" key="1">
    <citation type="submission" date="2021-02" db="EMBL/GenBank/DDBJ databases">
        <authorList>
            <person name="Nowell W R."/>
        </authorList>
    </citation>
    <scope>NUCLEOTIDE SEQUENCE</scope>
</reference>
<protein>
    <recommendedName>
        <fullName evidence="9">UDP-glucuronic acid/UDP-N-acetylgalactosamine transporter</fullName>
    </recommendedName>
</protein>
<sequence>LRSFDKYFDVGFMFAFFLSSIMGFILNYSTLLCTSYNSALTTAVVGAVKNMAVTYAGMFVGGDYIYSPINFIGLNIR</sequence>
<keyword evidence="2 5" id="KW-0812">Transmembrane</keyword>
<dbReference type="EMBL" id="CAJNOQ010020670">
    <property type="protein sequence ID" value="CAF1473386.1"/>
    <property type="molecule type" value="Genomic_DNA"/>
</dbReference>
<dbReference type="OrthoDB" id="417037at2759"/>
<accession>A0A815R7Y0</accession>
<evidence type="ECO:0000256" key="5">
    <source>
        <dbReference type="SAM" id="Phobius"/>
    </source>
</evidence>
<keyword evidence="3 5" id="KW-1133">Transmembrane helix</keyword>
<feature type="non-terminal residue" evidence="6">
    <location>
        <position position="77"/>
    </location>
</feature>
<evidence type="ECO:0000313" key="7">
    <source>
        <dbReference type="EMBL" id="CAF4340310.1"/>
    </source>
</evidence>
<dbReference type="AlphaFoldDB" id="A0A815R7Y0"/>
<evidence type="ECO:0000256" key="2">
    <source>
        <dbReference type="ARBA" id="ARBA00022692"/>
    </source>
</evidence>
<dbReference type="EMBL" id="CAJOBC010086138">
    <property type="protein sequence ID" value="CAF4340310.1"/>
    <property type="molecule type" value="Genomic_DNA"/>
</dbReference>
<dbReference type="InterPro" id="IPR050186">
    <property type="entry name" value="TPT_transporter"/>
</dbReference>
<evidence type="ECO:0008006" key="9">
    <source>
        <dbReference type="Google" id="ProtNLM"/>
    </source>
</evidence>
<dbReference type="PANTHER" id="PTHR11132">
    <property type="entry name" value="SOLUTE CARRIER FAMILY 35"/>
    <property type="match status" value="1"/>
</dbReference>
<comment type="caution">
    <text evidence="6">The sequence shown here is derived from an EMBL/GenBank/DDBJ whole genome shotgun (WGS) entry which is preliminary data.</text>
</comment>